<dbReference type="Proteomes" id="UP001299970">
    <property type="component" value="Unassembled WGS sequence"/>
</dbReference>
<reference evidence="2 3" key="1">
    <citation type="submission" date="2022-03" db="EMBL/GenBank/DDBJ databases">
        <title>Pseudonocardia alaer sp. nov., a novel actinomycete isolated from reed forest soil.</title>
        <authorList>
            <person name="Wang L."/>
        </authorList>
    </citation>
    <scope>NUCLEOTIDE SEQUENCE [LARGE SCALE GENOMIC DNA]</scope>
    <source>
        <strain evidence="2 3">Y-16303</strain>
    </source>
</reference>
<name>A0ABS9T8P5_9PSEU</name>
<evidence type="ECO:0008006" key="4">
    <source>
        <dbReference type="Google" id="ProtNLM"/>
    </source>
</evidence>
<keyword evidence="3" id="KW-1185">Reference proteome</keyword>
<sequence length="79" mass="8675">MTQAGQPYSSVEDEQARAMRAAADRASLIPGIPWPIWAAIGHVLFAVATELANGRRLPIEVRRAALHMVRAIDEAEARR</sequence>
<comment type="caution">
    <text evidence="2">The sequence shown here is derived from an EMBL/GenBank/DDBJ whole genome shotgun (WGS) entry which is preliminary data.</text>
</comment>
<evidence type="ECO:0000256" key="1">
    <source>
        <dbReference type="SAM" id="Phobius"/>
    </source>
</evidence>
<gene>
    <name evidence="2" type="ORF">MMF94_04305</name>
</gene>
<evidence type="ECO:0000313" key="3">
    <source>
        <dbReference type="Proteomes" id="UP001299970"/>
    </source>
</evidence>
<evidence type="ECO:0000313" key="2">
    <source>
        <dbReference type="EMBL" id="MCH6164899.1"/>
    </source>
</evidence>
<dbReference type="RefSeq" id="WP_241034919.1">
    <property type="nucleotide sequence ID" value="NZ_BAAAJF010000009.1"/>
</dbReference>
<proteinExistence type="predicted"/>
<feature type="transmembrane region" description="Helical" evidence="1">
    <location>
        <begin position="34"/>
        <end position="53"/>
    </location>
</feature>
<accession>A0ABS9T8P5</accession>
<keyword evidence="1" id="KW-1133">Transmembrane helix</keyword>
<keyword evidence="1" id="KW-0812">Transmembrane</keyword>
<dbReference type="EMBL" id="JAKXMK010000003">
    <property type="protein sequence ID" value="MCH6164899.1"/>
    <property type="molecule type" value="Genomic_DNA"/>
</dbReference>
<organism evidence="2 3">
    <name type="scientific">Pseudonocardia alaniniphila</name>
    <dbReference type="NCBI Taxonomy" id="75291"/>
    <lineage>
        <taxon>Bacteria</taxon>
        <taxon>Bacillati</taxon>
        <taxon>Actinomycetota</taxon>
        <taxon>Actinomycetes</taxon>
        <taxon>Pseudonocardiales</taxon>
        <taxon>Pseudonocardiaceae</taxon>
        <taxon>Pseudonocardia</taxon>
    </lineage>
</organism>
<keyword evidence="1" id="KW-0472">Membrane</keyword>
<protein>
    <recommendedName>
        <fullName evidence="4">MftR C-terminal domain-containing protein</fullName>
    </recommendedName>
</protein>